<dbReference type="PRINTS" id="PR00344">
    <property type="entry name" value="BCTRLSENSOR"/>
</dbReference>
<evidence type="ECO:0000256" key="4">
    <source>
        <dbReference type="ARBA" id="ARBA00022553"/>
    </source>
</evidence>
<dbReference type="GO" id="GO:0005886">
    <property type="term" value="C:plasma membrane"/>
    <property type="evidence" value="ECO:0007669"/>
    <property type="project" value="TreeGrafter"/>
</dbReference>
<dbReference type="InterPro" id="IPR036890">
    <property type="entry name" value="HATPase_C_sf"/>
</dbReference>
<evidence type="ECO:0000313" key="14">
    <source>
        <dbReference type="EMBL" id="AXL21146.1"/>
    </source>
</evidence>
<dbReference type="EMBL" id="CP029462">
    <property type="protein sequence ID" value="AXL21146.1"/>
    <property type="molecule type" value="Genomic_DNA"/>
</dbReference>
<reference evidence="14 15" key="1">
    <citation type="submission" date="2018-05" db="EMBL/GenBank/DDBJ databases">
        <title>Complete genome sequence of Megasphaera sp. AJH120T, isolated from the ceca of a chicken.</title>
        <authorList>
            <person name="Maki J."/>
            <person name="Looft T."/>
        </authorList>
    </citation>
    <scope>NUCLEOTIDE SEQUENCE [LARGE SCALE GENOMIC DNA]</scope>
    <source>
        <strain evidence="14 15">AJH120</strain>
    </source>
</reference>
<dbReference type="Pfam" id="PF00672">
    <property type="entry name" value="HAMP"/>
    <property type="match status" value="1"/>
</dbReference>
<evidence type="ECO:0000259" key="13">
    <source>
        <dbReference type="PROSITE" id="PS50885"/>
    </source>
</evidence>
<dbReference type="CDD" id="cd00075">
    <property type="entry name" value="HATPase"/>
    <property type="match status" value="1"/>
</dbReference>
<feature type="domain" description="HAMP" evidence="13">
    <location>
        <begin position="199"/>
        <end position="252"/>
    </location>
</feature>
<dbReference type="PANTHER" id="PTHR45436:SF5">
    <property type="entry name" value="SENSOR HISTIDINE KINASE TRCS"/>
    <property type="match status" value="1"/>
</dbReference>
<dbReference type="GO" id="GO:0000155">
    <property type="term" value="F:phosphorelay sensor kinase activity"/>
    <property type="evidence" value="ECO:0007669"/>
    <property type="project" value="InterPro"/>
</dbReference>
<dbReference type="Gene3D" id="6.10.340.10">
    <property type="match status" value="1"/>
</dbReference>
<dbReference type="KEGG" id="meg:DKB62_05990"/>
<keyword evidence="10 11" id="KW-0472">Membrane</keyword>
<dbReference type="Pfam" id="PF02518">
    <property type="entry name" value="HATPase_c"/>
    <property type="match status" value="1"/>
</dbReference>
<evidence type="ECO:0000256" key="5">
    <source>
        <dbReference type="ARBA" id="ARBA00022679"/>
    </source>
</evidence>
<dbReference type="OrthoDB" id="9786919at2"/>
<dbReference type="EC" id="2.7.13.3" evidence="3"/>
<dbReference type="SMART" id="SM00387">
    <property type="entry name" value="HATPase_c"/>
    <property type="match status" value="1"/>
</dbReference>
<proteinExistence type="predicted"/>
<comment type="catalytic activity">
    <reaction evidence="1">
        <text>ATP + protein L-histidine = ADP + protein N-phospho-L-histidine.</text>
        <dbReference type="EC" id="2.7.13.3"/>
    </reaction>
</comment>
<name>A0A346AZ53_9FIRM</name>
<dbReference type="CDD" id="cd00082">
    <property type="entry name" value="HisKA"/>
    <property type="match status" value="1"/>
</dbReference>
<keyword evidence="5" id="KW-0808">Transferase</keyword>
<gene>
    <name evidence="14" type="ORF">DKB62_05990</name>
</gene>
<keyword evidence="9" id="KW-0902">Two-component regulatory system</keyword>
<evidence type="ECO:0000256" key="2">
    <source>
        <dbReference type="ARBA" id="ARBA00004370"/>
    </source>
</evidence>
<dbReference type="PROSITE" id="PS50885">
    <property type="entry name" value="HAMP"/>
    <property type="match status" value="1"/>
</dbReference>
<dbReference type="RefSeq" id="WP_087478780.1">
    <property type="nucleotide sequence ID" value="NZ_CAUWMV010000014.1"/>
</dbReference>
<evidence type="ECO:0000256" key="7">
    <source>
        <dbReference type="ARBA" id="ARBA00022777"/>
    </source>
</evidence>
<feature type="domain" description="Histidine kinase" evidence="12">
    <location>
        <begin position="260"/>
        <end position="475"/>
    </location>
</feature>
<dbReference type="SUPFAM" id="SSF47384">
    <property type="entry name" value="Homodimeric domain of signal transducing histidine kinase"/>
    <property type="match status" value="1"/>
</dbReference>
<keyword evidence="8 11" id="KW-1133">Transmembrane helix</keyword>
<dbReference type="PANTHER" id="PTHR45436">
    <property type="entry name" value="SENSOR HISTIDINE KINASE YKOH"/>
    <property type="match status" value="1"/>
</dbReference>
<dbReference type="AlphaFoldDB" id="A0A346AZ53"/>
<evidence type="ECO:0000256" key="8">
    <source>
        <dbReference type="ARBA" id="ARBA00022989"/>
    </source>
</evidence>
<dbReference type="FunFam" id="3.30.565.10:FF:000006">
    <property type="entry name" value="Sensor histidine kinase WalK"/>
    <property type="match status" value="1"/>
</dbReference>
<evidence type="ECO:0000256" key="10">
    <source>
        <dbReference type="ARBA" id="ARBA00023136"/>
    </source>
</evidence>
<evidence type="ECO:0000256" key="9">
    <source>
        <dbReference type="ARBA" id="ARBA00023012"/>
    </source>
</evidence>
<dbReference type="InterPro" id="IPR003661">
    <property type="entry name" value="HisK_dim/P_dom"/>
</dbReference>
<dbReference type="PROSITE" id="PS50109">
    <property type="entry name" value="HIS_KIN"/>
    <property type="match status" value="1"/>
</dbReference>
<sequence length="482" mass="54552">MWQRIKQAILQHPTFAPLPLFAKMVLLYSSIVFFILIVVSVITVASIHYIMNDSIKEDLESSAQNTVAYLDSYGKVDSSVFVRSNLPNFVTLQIYNGAGKLVLDNCPTHTIKKLSDRHIDEDIQDKTVNALPTTIQGSETTEFSYYKKWDGDDGKSYYLRFSRQPDKENDFITLLSKQLLASILICLALTVLTGMYLMKKSLAPLRIINDTLETIEVNQLDNRITLSDNRNELHDLAVTINQALDRIEYGYKQQQQFISDASHELRTPITVIAGYADLLDRWGKNDPAVLQESITTIKQETEYMRQLIERLLFFARTNSGTLKKHFADINTAKLLQDVYNEVTLLDHDHKITIVENDEATIYAEPGSVKQMLRIFVDNAVKYTPAGGNITLSCRRDGDNVYYSVSDTGIGIPEKDIDRVFERFYRVEQSRAKETGGSGLGLSIAQYIAKGNNAELSLKSKLNEGTTISVIFPVKKEEEITEE</sequence>
<evidence type="ECO:0000313" key="15">
    <source>
        <dbReference type="Proteomes" id="UP000254337"/>
    </source>
</evidence>
<dbReference type="InterPro" id="IPR036097">
    <property type="entry name" value="HisK_dim/P_sf"/>
</dbReference>
<dbReference type="InterPro" id="IPR004358">
    <property type="entry name" value="Sig_transdc_His_kin-like_C"/>
</dbReference>
<dbReference type="InterPro" id="IPR005467">
    <property type="entry name" value="His_kinase_dom"/>
</dbReference>
<evidence type="ECO:0000256" key="6">
    <source>
        <dbReference type="ARBA" id="ARBA00022692"/>
    </source>
</evidence>
<dbReference type="SMART" id="SM00304">
    <property type="entry name" value="HAMP"/>
    <property type="match status" value="1"/>
</dbReference>
<dbReference type="InterPro" id="IPR003594">
    <property type="entry name" value="HATPase_dom"/>
</dbReference>
<feature type="transmembrane region" description="Helical" evidence="11">
    <location>
        <begin position="25"/>
        <end position="51"/>
    </location>
</feature>
<keyword evidence="7 14" id="KW-0418">Kinase</keyword>
<dbReference type="Gene3D" id="1.10.287.130">
    <property type="match status" value="1"/>
</dbReference>
<dbReference type="InterPro" id="IPR050428">
    <property type="entry name" value="TCS_sensor_his_kinase"/>
</dbReference>
<dbReference type="Pfam" id="PF00512">
    <property type="entry name" value="HisKA"/>
    <property type="match status" value="1"/>
</dbReference>
<comment type="subcellular location">
    <subcellularLocation>
        <location evidence="2">Membrane</location>
    </subcellularLocation>
</comment>
<evidence type="ECO:0000256" key="3">
    <source>
        <dbReference type="ARBA" id="ARBA00012438"/>
    </source>
</evidence>
<accession>A0A346AZ53</accession>
<dbReference type="Proteomes" id="UP000254337">
    <property type="component" value="Chromosome"/>
</dbReference>
<dbReference type="Gene3D" id="3.30.565.10">
    <property type="entry name" value="Histidine kinase-like ATPase, C-terminal domain"/>
    <property type="match status" value="1"/>
</dbReference>
<dbReference type="FunFam" id="1.10.287.130:FF:000001">
    <property type="entry name" value="Two-component sensor histidine kinase"/>
    <property type="match status" value="1"/>
</dbReference>
<keyword evidence="15" id="KW-1185">Reference proteome</keyword>
<feature type="transmembrane region" description="Helical" evidence="11">
    <location>
        <begin position="179"/>
        <end position="198"/>
    </location>
</feature>
<organism evidence="14 15">
    <name type="scientific">Megasphaera stantonii</name>
    <dbReference type="NCBI Taxonomy" id="2144175"/>
    <lineage>
        <taxon>Bacteria</taxon>
        <taxon>Bacillati</taxon>
        <taxon>Bacillota</taxon>
        <taxon>Negativicutes</taxon>
        <taxon>Veillonellales</taxon>
        <taxon>Veillonellaceae</taxon>
        <taxon>Megasphaera</taxon>
    </lineage>
</organism>
<dbReference type="SMART" id="SM00388">
    <property type="entry name" value="HisKA"/>
    <property type="match status" value="1"/>
</dbReference>
<evidence type="ECO:0000256" key="11">
    <source>
        <dbReference type="SAM" id="Phobius"/>
    </source>
</evidence>
<dbReference type="SUPFAM" id="SSF55874">
    <property type="entry name" value="ATPase domain of HSP90 chaperone/DNA topoisomerase II/histidine kinase"/>
    <property type="match status" value="1"/>
</dbReference>
<evidence type="ECO:0000256" key="1">
    <source>
        <dbReference type="ARBA" id="ARBA00000085"/>
    </source>
</evidence>
<keyword evidence="6 11" id="KW-0812">Transmembrane</keyword>
<dbReference type="InterPro" id="IPR003660">
    <property type="entry name" value="HAMP_dom"/>
</dbReference>
<protein>
    <recommendedName>
        <fullName evidence="3">histidine kinase</fullName>
        <ecNumber evidence="3">2.7.13.3</ecNumber>
    </recommendedName>
</protein>
<keyword evidence="4" id="KW-0597">Phosphoprotein</keyword>
<evidence type="ECO:0000259" key="12">
    <source>
        <dbReference type="PROSITE" id="PS50109"/>
    </source>
</evidence>